<gene>
    <name evidence="1" type="ORF">M8818_006113</name>
</gene>
<keyword evidence="2" id="KW-1185">Reference proteome</keyword>
<protein>
    <submittedName>
        <fullName evidence="1">Uncharacterized protein</fullName>
    </submittedName>
</protein>
<reference evidence="1" key="1">
    <citation type="submission" date="2024-02" db="EMBL/GenBank/DDBJ databases">
        <title>Metagenome Assembled Genome of Zalaria obscura JY119.</title>
        <authorList>
            <person name="Vighnesh L."/>
            <person name="Jagadeeshwari U."/>
            <person name="Venkata Ramana C."/>
            <person name="Sasikala C."/>
        </authorList>
    </citation>
    <scope>NUCLEOTIDE SEQUENCE</scope>
    <source>
        <strain evidence="1">JY119</strain>
    </source>
</reference>
<dbReference type="Proteomes" id="UP001320706">
    <property type="component" value="Unassembled WGS sequence"/>
</dbReference>
<proteinExistence type="predicted"/>
<accession>A0ACC3S7W1</accession>
<evidence type="ECO:0000313" key="1">
    <source>
        <dbReference type="EMBL" id="KAK8200797.1"/>
    </source>
</evidence>
<dbReference type="EMBL" id="JAMKPW020000038">
    <property type="protein sequence ID" value="KAK8200797.1"/>
    <property type="molecule type" value="Genomic_DNA"/>
</dbReference>
<evidence type="ECO:0000313" key="2">
    <source>
        <dbReference type="Proteomes" id="UP001320706"/>
    </source>
</evidence>
<comment type="caution">
    <text evidence="1">The sequence shown here is derived from an EMBL/GenBank/DDBJ whole genome shotgun (WGS) entry which is preliminary data.</text>
</comment>
<name>A0ACC3S7W1_9PEZI</name>
<organism evidence="1 2">
    <name type="scientific">Zalaria obscura</name>
    <dbReference type="NCBI Taxonomy" id="2024903"/>
    <lineage>
        <taxon>Eukaryota</taxon>
        <taxon>Fungi</taxon>
        <taxon>Dikarya</taxon>
        <taxon>Ascomycota</taxon>
        <taxon>Pezizomycotina</taxon>
        <taxon>Dothideomycetes</taxon>
        <taxon>Dothideomycetidae</taxon>
        <taxon>Dothideales</taxon>
        <taxon>Zalariaceae</taxon>
        <taxon>Zalaria</taxon>
    </lineage>
</organism>
<sequence length="145" mass="15504">MAMPAGLASAAPLVGMPAGPVSEASVTTNPTTTTHLVDNSTQTVQSGSASIDWASPQEVTAYHQGLSEQEQIVQLRLQNSRLQEQIVQLRLQSSGLQHEQQEPDQRQSAGPGVMARMMIPREETKADGPVSGAEDTKGIRFINRG</sequence>